<name>A0A286BYQ2_9GAMM</name>
<sequence>MIQREEFKVMLYRKLLHLTSFATQNPDGKAVEMIMFIKFHMHLPLKEFMEY</sequence>
<dbReference type="EMBL" id="OCMY01000001">
    <property type="protein sequence ID" value="SOD39280.1"/>
    <property type="molecule type" value="Genomic_DNA"/>
</dbReference>
<proteinExistence type="predicted"/>
<accession>A0A286BYQ2</accession>
<organism evidence="1 2">
    <name type="scientific">Candidatus Pantoea floridensis</name>
    <dbReference type="NCBI Taxonomy" id="1938870"/>
    <lineage>
        <taxon>Bacteria</taxon>
        <taxon>Pseudomonadati</taxon>
        <taxon>Pseudomonadota</taxon>
        <taxon>Gammaproteobacteria</taxon>
        <taxon>Enterobacterales</taxon>
        <taxon>Erwiniaceae</taxon>
        <taxon>Pantoea</taxon>
    </lineage>
</organism>
<evidence type="ECO:0000313" key="1">
    <source>
        <dbReference type="EMBL" id="SOD39280.1"/>
    </source>
</evidence>
<gene>
    <name evidence="1" type="ORF">SAMN06273570_3723</name>
</gene>
<protein>
    <submittedName>
        <fullName evidence="1">Uncharacterized protein</fullName>
    </submittedName>
</protein>
<keyword evidence="2" id="KW-1185">Reference proteome</keyword>
<evidence type="ECO:0000313" key="2">
    <source>
        <dbReference type="Proteomes" id="UP000219271"/>
    </source>
</evidence>
<reference evidence="2" key="1">
    <citation type="submission" date="2017-09" db="EMBL/GenBank/DDBJ databases">
        <authorList>
            <person name="Varghese N."/>
            <person name="Submissions S."/>
        </authorList>
    </citation>
    <scope>NUCLEOTIDE SEQUENCE [LARGE SCALE GENOMIC DNA]</scope>
    <source>
        <strain evidence="2">JKS000234</strain>
    </source>
</reference>
<dbReference type="Proteomes" id="UP000219271">
    <property type="component" value="Unassembled WGS sequence"/>
</dbReference>
<dbReference type="AlphaFoldDB" id="A0A286BYQ2"/>